<keyword evidence="2" id="KW-1185">Reference proteome</keyword>
<name>A0A4Y8ZW30_9SPHN</name>
<dbReference type="InterPro" id="IPR008949">
    <property type="entry name" value="Isoprenoid_synthase_dom_sf"/>
</dbReference>
<dbReference type="AlphaFoldDB" id="A0A4Y8ZW30"/>
<dbReference type="OrthoDB" id="9814909at2"/>
<sequence length="218" mass="24171">MADLDRDRLLALSYIALPERLAVEALWRLDLALGAVLAGGRDAMLSRIKLAWWRESLERLDREPPPAEPALQAAAEHLLPRGLSGAELSAMEGGWAALLDPEVLGDEEIELYAAERGGRLFGYSARLLGVGDWQAAQIAGEAWALVDLARHSANQPDAETALAAARTRFTAERWPSRLRPLGMLAALARRDAEAERRWEEPGAPRRMMRMLRHRLTGR</sequence>
<dbReference type="InterPro" id="IPR002060">
    <property type="entry name" value="Squ/phyt_synthse"/>
</dbReference>
<dbReference type="RefSeq" id="WP_135082645.1">
    <property type="nucleotide sequence ID" value="NZ_SPDV01000001.1"/>
</dbReference>
<protein>
    <recommendedName>
        <fullName evidence="3">Phytoene synthase</fullName>
    </recommendedName>
</protein>
<proteinExistence type="predicted"/>
<comment type="caution">
    <text evidence="1">The sequence shown here is derived from an EMBL/GenBank/DDBJ whole genome shotgun (WGS) entry which is preliminary data.</text>
</comment>
<gene>
    <name evidence="1" type="ORF">E2493_00570</name>
</gene>
<accession>A0A4Y8ZW30</accession>
<evidence type="ECO:0000313" key="2">
    <source>
        <dbReference type="Proteomes" id="UP000298213"/>
    </source>
</evidence>
<dbReference type="Pfam" id="PF00494">
    <property type="entry name" value="SQS_PSY"/>
    <property type="match status" value="1"/>
</dbReference>
<dbReference type="Proteomes" id="UP000298213">
    <property type="component" value="Unassembled WGS sequence"/>
</dbReference>
<reference evidence="1 2" key="1">
    <citation type="submission" date="2019-03" db="EMBL/GenBank/DDBJ databases">
        <title>Genome sequence of Sphingomonas sp. 17J27-24.</title>
        <authorList>
            <person name="Kim M."/>
            <person name="Maeng S."/>
            <person name="Sathiyaraj S."/>
        </authorList>
    </citation>
    <scope>NUCLEOTIDE SEQUENCE [LARGE SCALE GENOMIC DNA]</scope>
    <source>
        <strain evidence="1 2">17J27-24</strain>
    </source>
</reference>
<evidence type="ECO:0008006" key="3">
    <source>
        <dbReference type="Google" id="ProtNLM"/>
    </source>
</evidence>
<organism evidence="1 2">
    <name type="scientific">Sphingomonas parva</name>
    <dbReference type="NCBI Taxonomy" id="2555898"/>
    <lineage>
        <taxon>Bacteria</taxon>
        <taxon>Pseudomonadati</taxon>
        <taxon>Pseudomonadota</taxon>
        <taxon>Alphaproteobacteria</taxon>
        <taxon>Sphingomonadales</taxon>
        <taxon>Sphingomonadaceae</taxon>
        <taxon>Sphingomonas</taxon>
    </lineage>
</organism>
<dbReference type="SUPFAM" id="SSF48576">
    <property type="entry name" value="Terpenoid synthases"/>
    <property type="match status" value="1"/>
</dbReference>
<evidence type="ECO:0000313" key="1">
    <source>
        <dbReference type="EMBL" id="TFI60241.1"/>
    </source>
</evidence>
<dbReference type="EMBL" id="SPDV01000001">
    <property type="protein sequence ID" value="TFI60241.1"/>
    <property type="molecule type" value="Genomic_DNA"/>
</dbReference>